<organism evidence="1 2">
    <name type="scientific">Tuber borchii</name>
    <name type="common">White truffle</name>
    <dbReference type="NCBI Taxonomy" id="42251"/>
    <lineage>
        <taxon>Eukaryota</taxon>
        <taxon>Fungi</taxon>
        <taxon>Dikarya</taxon>
        <taxon>Ascomycota</taxon>
        <taxon>Pezizomycotina</taxon>
        <taxon>Pezizomycetes</taxon>
        <taxon>Pezizales</taxon>
        <taxon>Tuberaceae</taxon>
        <taxon>Tuber</taxon>
    </lineage>
</organism>
<name>A0A2T7A3J0_TUBBO</name>
<accession>A0A2T7A3J0</accession>
<proteinExistence type="predicted"/>
<evidence type="ECO:0000313" key="1">
    <source>
        <dbReference type="EMBL" id="PUU82317.1"/>
    </source>
</evidence>
<dbReference type="Proteomes" id="UP000244722">
    <property type="component" value="Unassembled WGS sequence"/>
</dbReference>
<keyword evidence="2" id="KW-1185">Reference proteome</keyword>
<dbReference type="EMBL" id="NESQ01000030">
    <property type="protein sequence ID" value="PUU82317.1"/>
    <property type="molecule type" value="Genomic_DNA"/>
</dbReference>
<dbReference type="AlphaFoldDB" id="A0A2T7A3J0"/>
<protein>
    <submittedName>
        <fullName evidence="1">Uncharacterized protein</fullName>
    </submittedName>
</protein>
<reference evidence="1 2" key="1">
    <citation type="submission" date="2017-04" db="EMBL/GenBank/DDBJ databases">
        <title>Draft genome sequence of Tuber borchii Vittad., a whitish edible truffle.</title>
        <authorList>
            <consortium name="DOE Joint Genome Institute"/>
            <person name="Murat C."/>
            <person name="Kuo A."/>
            <person name="Barry K.W."/>
            <person name="Clum A."/>
            <person name="Dockter R.B."/>
            <person name="Fauchery L."/>
            <person name="Iotti M."/>
            <person name="Kohler A."/>
            <person name="Labutti K."/>
            <person name="Lindquist E.A."/>
            <person name="Lipzen A."/>
            <person name="Ohm R.A."/>
            <person name="Wang M."/>
            <person name="Grigoriev I.V."/>
            <person name="Zambonelli A."/>
            <person name="Martin F.M."/>
        </authorList>
    </citation>
    <scope>NUCLEOTIDE SEQUENCE [LARGE SCALE GENOMIC DNA]</scope>
    <source>
        <strain evidence="1 2">Tbo3840</strain>
    </source>
</reference>
<evidence type="ECO:0000313" key="2">
    <source>
        <dbReference type="Proteomes" id="UP000244722"/>
    </source>
</evidence>
<gene>
    <name evidence="1" type="ORF">B9Z19DRAFT_1105842</name>
</gene>
<sequence length="97" mass="11406">MEKKKRKRKKAVSFSLLAFVLWPPRSLVRSNQWLALCLNLTRSGLRTGTNFFQLFIRRSTRKQGFAEYMAKNPCISGHPEQIRNPCFRILLSSYENK</sequence>
<comment type="caution">
    <text evidence="1">The sequence shown here is derived from an EMBL/GenBank/DDBJ whole genome shotgun (WGS) entry which is preliminary data.</text>
</comment>